<gene>
    <name evidence="1" type="ORF">L6164_011671</name>
</gene>
<evidence type="ECO:0000313" key="2">
    <source>
        <dbReference type="Proteomes" id="UP000828941"/>
    </source>
</evidence>
<accession>A0ACB9P6M8</accession>
<keyword evidence="2" id="KW-1185">Reference proteome</keyword>
<name>A0ACB9P6M8_BAUVA</name>
<protein>
    <submittedName>
        <fullName evidence="1">Uncharacterized protein</fullName>
    </submittedName>
</protein>
<organism evidence="1 2">
    <name type="scientific">Bauhinia variegata</name>
    <name type="common">Purple orchid tree</name>
    <name type="synonym">Phanera variegata</name>
    <dbReference type="NCBI Taxonomy" id="167791"/>
    <lineage>
        <taxon>Eukaryota</taxon>
        <taxon>Viridiplantae</taxon>
        <taxon>Streptophyta</taxon>
        <taxon>Embryophyta</taxon>
        <taxon>Tracheophyta</taxon>
        <taxon>Spermatophyta</taxon>
        <taxon>Magnoliopsida</taxon>
        <taxon>eudicotyledons</taxon>
        <taxon>Gunneridae</taxon>
        <taxon>Pentapetalae</taxon>
        <taxon>rosids</taxon>
        <taxon>fabids</taxon>
        <taxon>Fabales</taxon>
        <taxon>Fabaceae</taxon>
        <taxon>Cercidoideae</taxon>
        <taxon>Cercideae</taxon>
        <taxon>Bauhiniinae</taxon>
        <taxon>Bauhinia</taxon>
    </lineage>
</organism>
<dbReference type="Proteomes" id="UP000828941">
    <property type="component" value="Chromosome 5"/>
</dbReference>
<sequence>MVDLLVRPGQLHEAWDLIGKMPEKPDHKVIFRSLLGACRRLKAIDIGERVMQLLLELDPSNSGNYFISKTTWKFESAGMRMLMKQRGVAKTTGSSWIDIENQLHAGDALQRHSIPIYEVLDLLYEELKREGYVPKTDE</sequence>
<proteinExistence type="predicted"/>
<comment type="caution">
    <text evidence="1">The sequence shown here is derived from an EMBL/GenBank/DDBJ whole genome shotgun (WGS) entry which is preliminary data.</text>
</comment>
<dbReference type="EMBL" id="CM039430">
    <property type="protein sequence ID" value="KAI4344442.1"/>
    <property type="molecule type" value="Genomic_DNA"/>
</dbReference>
<evidence type="ECO:0000313" key="1">
    <source>
        <dbReference type="EMBL" id="KAI4344442.1"/>
    </source>
</evidence>
<reference evidence="1 2" key="1">
    <citation type="journal article" date="2022" name="DNA Res.">
        <title>Chromosomal-level genome assembly of the orchid tree Bauhinia variegata (Leguminosae; Cercidoideae) supports the allotetraploid origin hypothesis of Bauhinia.</title>
        <authorList>
            <person name="Zhong Y."/>
            <person name="Chen Y."/>
            <person name="Zheng D."/>
            <person name="Pang J."/>
            <person name="Liu Y."/>
            <person name="Luo S."/>
            <person name="Meng S."/>
            <person name="Qian L."/>
            <person name="Wei D."/>
            <person name="Dai S."/>
            <person name="Zhou R."/>
        </authorList>
    </citation>
    <scope>NUCLEOTIDE SEQUENCE [LARGE SCALE GENOMIC DNA]</scope>
    <source>
        <strain evidence="1">BV-YZ2020</strain>
    </source>
</reference>